<evidence type="ECO:0000256" key="1">
    <source>
        <dbReference type="SAM" id="MobiDB-lite"/>
    </source>
</evidence>
<gene>
    <name evidence="3" type="primary">Tf2-9</name>
    <name evidence="3" type="ORF">AWC38_SpisGene22275</name>
</gene>
<proteinExistence type="predicted"/>
<dbReference type="FunFam" id="3.30.70.270:FF:000063">
    <property type="entry name" value="Zinc knuckle domaincontaining protein"/>
    <property type="match status" value="1"/>
</dbReference>
<feature type="compositionally biased region" description="Basic and acidic residues" evidence="1">
    <location>
        <begin position="419"/>
        <end position="448"/>
    </location>
</feature>
<comment type="caution">
    <text evidence="3">The sequence shown here is derived from an EMBL/GenBank/DDBJ whole genome shotgun (WGS) entry which is preliminary data.</text>
</comment>
<evidence type="ECO:0000313" key="3">
    <source>
        <dbReference type="EMBL" id="PFX13627.1"/>
    </source>
</evidence>
<dbReference type="Proteomes" id="UP000225706">
    <property type="component" value="Unassembled WGS sequence"/>
</dbReference>
<organism evidence="3 4">
    <name type="scientific">Stylophora pistillata</name>
    <name type="common">Smooth cauliflower coral</name>
    <dbReference type="NCBI Taxonomy" id="50429"/>
    <lineage>
        <taxon>Eukaryota</taxon>
        <taxon>Metazoa</taxon>
        <taxon>Cnidaria</taxon>
        <taxon>Anthozoa</taxon>
        <taxon>Hexacorallia</taxon>
        <taxon>Scleractinia</taxon>
        <taxon>Astrocoeniina</taxon>
        <taxon>Pocilloporidae</taxon>
        <taxon>Stylophora</taxon>
    </lineage>
</organism>
<dbReference type="Gene3D" id="3.30.70.270">
    <property type="match status" value="2"/>
</dbReference>
<dbReference type="InterPro" id="IPR043502">
    <property type="entry name" value="DNA/RNA_pol_sf"/>
</dbReference>
<dbReference type="EMBL" id="LSMT01000930">
    <property type="protein sequence ID" value="PFX13627.1"/>
    <property type="molecule type" value="Genomic_DNA"/>
</dbReference>
<dbReference type="AlphaFoldDB" id="A0A2B4RB84"/>
<dbReference type="Gene3D" id="3.10.10.10">
    <property type="entry name" value="HIV Type 1 Reverse Transcriptase, subunit A, domain 1"/>
    <property type="match status" value="1"/>
</dbReference>
<dbReference type="STRING" id="50429.A0A2B4RB84"/>
<accession>A0A2B4RB84</accession>
<dbReference type="PANTHER" id="PTHR37984">
    <property type="entry name" value="PROTEIN CBG26694"/>
    <property type="match status" value="1"/>
</dbReference>
<evidence type="ECO:0000259" key="2">
    <source>
        <dbReference type="Pfam" id="PF00078"/>
    </source>
</evidence>
<dbReference type="Pfam" id="PF00078">
    <property type="entry name" value="RVT_1"/>
    <property type="match status" value="1"/>
</dbReference>
<sequence>MEEDVVIGVGLRDIFQKIRGARQDWRYSETLETLKEKKVKCVSRKSNRKLYSFGSNEPLPAAGEFETELCSKDKRCHVCFNVVEEKARAILSRGTSEELAILKLEINAMKEETLGLYKYKRLLFGISSASELYHHTIQRVVAGCEGAYSINDDIIIHGRTVEEHDNRLQTIECIRDKGLTLNPEKCVFRMPQLTFMGYLLSKKDIGPTESQFEAVVRAKEPTNAEEMQSFLGSMNFSAQFIPDLASIVEPFRELTRKDVPFKWGTEQEAAFDSLKSYLGRAETLAYFYRNAEVTKLITDASPKHQHQERYLSEKLWENQLPTQKISQLREYISAGDWDKAPPQYKHVRNELFREFSIEGKEVANAKKTTRKSTRLCTRGSSGAGKRQTETSYKGVKPAKPSFNRNIRSKIPELGNSRYSESEARDKDGEMKQQRTDYADEKRRARESEQEPCDLVLLKQRKENKL</sequence>
<reference evidence="4" key="1">
    <citation type="journal article" date="2017" name="bioRxiv">
        <title>Comparative analysis of the genomes of Stylophora pistillata and Acropora digitifera provides evidence for extensive differences between species of corals.</title>
        <authorList>
            <person name="Voolstra C.R."/>
            <person name="Li Y."/>
            <person name="Liew Y.J."/>
            <person name="Baumgarten S."/>
            <person name="Zoccola D."/>
            <person name="Flot J.-F."/>
            <person name="Tambutte S."/>
            <person name="Allemand D."/>
            <person name="Aranda M."/>
        </authorList>
    </citation>
    <scope>NUCLEOTIDE SEQUENCE [LARGE SCALE GENOMIC DNA]</scope>
</reference>
<dbReference type="InterPro" id="IPR043128">
    <property type="entry name" value="Rev_trsase/Diguanyl_cyclase"/>
</dbReference>
<dbReference type="InterPro" id="IPR050951">
    <property type="entry name" value="Retrovirus_Pol_polyprotein"/>
</dbReference>
<evidence type="ECO:0000313" key="4">
    <source>
        <dbReference type="Proteomes" id="UP000225706"/>
    </source>
</evidence>
<dbReference type="PANTHER" id="PTHR37984:SF11">
    <property type="entry name" value="INTEGRASE CATALYTIC DOMAIN-CONTAINING PROTEIN"/>
    <property type="match status" value="1"/>
</dbReference>
<name>A0A2B4RB84_STYPI</name>
<keyword evidence="4" id="KW-1185">Reference proteome</keyword>
<feature type="domain" description="Reverse transcriptase" evidence="2">
    <location>
        <begin position="103"/>
        <end position="198"/>
    </location>
</feature>
<dbReference type="SUPFAM" id="SSF56672">
    <property type="entry name" value="DNA/RNA polymerases"/>
    <property type="match status" value="1"/>
</dbReference>
<feature type="region of interest" description="Disordered" evidence="1">
    <location>
        <begin position="366"/>
        <end position="465"/>
    </location>
</feature>
<protein>
    <submittedName>
        <fullName evidence="3">Transposon Tf2-9 polyprotein</fullName>
    </submittedName>
</protein>
<dbReference type="InterPro" id="IPR000477">
    <property type="entry name" value="RT_dom"/>
</dbReference>